<dbReference type="Proteomes" id="UP000238479">
    <property type="component" value="Chromosome 5"/>
</dbReference>
<dbReference type="InterPro" id="IPR007112">
    <property type="entry name" value="Expansin/allergen_DPBB_dom"/>
</dbReference>
<comment type="similarity">
    <text evidence="2">Belongs to the expansin family. Expansin A subfamily.</text>
</comment>
<comment type="function">
    <text evidence="2">Causes loosening and extension of plant cell walls by disrupting non-covalent bonding between cellulose microfibrils and matrix glucans. No enzymatic activity has been found.</text>
</comment>
<gene>
    <name evidence="4" type="ORF">RchiOBHm_Chr5g0061551</name>
</gene>
<dbReference type="EMBL" id="PDCK01000043">
    <property type="protein sequence ID" value="PRQ33792.1"/>
    <property type="molecule type" value="Genomic_DNA"/>
</dbReference>
<dbReference type="PRINTS" id="PR01225">
    <property type="entry name" value="EXPANSNFAMLY"/>
</dbReference>
<dbReference type="Gramene" id="PRQ33792">
    <property type="protein sequence ID" value="PRQ33792"/>
    <property type="gene ID" value="RchiOBHm_Chr5g0061551"/>
</dbReference>
<keyword evidence="2" id="KW-0732">Signal</keyword>
<feature type="chain" id="PRO_5015211886" description="Expansin" evidence="2">
    <location>
        <begin position="22"/>
        <end position="136"/>
    </location>
</feature>
<dbReference type="Gene3D" id="2.40.40.10">
    <property type="entry name" value="RlpA-like domain"/>
    <property type="match status" value="1"/>
</dbReference>
<proteinExistence type="inferred from homology"/>
<evidence type="ECO:0000313" key="5">
    <source>
        <dbReference type="Proteomes" id="UP000238479"/>
    </source>
</evidence>
<dbReference type="PANTHER" id="PTHR31867">
    <property type="entry name" value="EXPANSIN-A15"/>
    <property type="match status" value="1"/>
</dbReference>
<dbReference type="SMART" id="SM00837">
    <property type="entry name" value="DPBB_1"/>
    <property type="match status" value="1"/>
</dbReference>
<comment type="subcellular location">
    <subcellularLocation>
        <location evidence="2">Secreted</location>
        <location evidence="2">Cell wall</location>
    </subcellularLocation>
    <subcellularLocation>
        <location evidence="2">Membrane</location>
        <topology evidence="2">Peripheral membrane protein</topology>
    </subcellularLocation>
</comment>
<keyword evidence="5" id="KW-1185">Reference proteome</keyword>
<sequence length="136" mass="14167">MVKVLLTAAVFISLLVHGMGGDNMTTWFTGATASFYGDMHGRGINKGACGYGDLKKQGYGLETTSLSVALFNDGLAGGACYALICVDDPVGCLPNAGAVFVTAINLCPPNYTEASRGNQQLVQPTIETLQVVPAYV</sequence>
<keyword evidence="2" id="KW-0964">Secreted</keyword>
<dbReference type="STRING" id="74649.A0A2P6QHY9"/>
<accession>A0A2P6QHY9</accession>
<dbReference type="InterPro" id="IPR036908">
    <property type="entry name" value="RlpA-like_sf"/>
</dbReference>
<feature type="domain" description="Expansin-like EG45" evidence="3">
    <location>
        <begin position="46"/>
        <end position="136"/>
    </location>
</feature>
<dbReference type="GO" id="GO:0009664">
    <property type="term" value="P:plant-type cell wall organization"/>
    <property type="evidence" value="ECO:0007669"/>
    <property type="project" value="InterPro"/>
</dbReference>
<dbReference type="InterPro" id="IPR002963">
    <property type="entry name" value="Expansin"/>
</dbReference>
<organism evidence="4 5">
    <name type="scientific">Rosa chinensis</name>
    <name type="common">China rose</name>
    <dbReference type="NCBI Taxonomy" id="74649"/>
    <lineage>
        <taxon>Eukaryota</taxon>
        <taxon>Viridiplantae</taxon>
        <taxon>Streptophyta</taxon>
        <taxon>Embryophyta</taxon>
        <taxon>Tracheophyta</taxon>
        <taxon>Spermatophyta</taxon>
        <taxon>Magnoliopsida</taxon>
        <taxon>eudicotyledons</taxon>
        <taxon>Gunneridae</taxon>
        <taxon>Pentapetalae</taxon>
        <taxon>rosids</taxon>
        <taxon>fabids</taxon>
        <taxon>Rosales</taxon>
        <taxon>Rosaceae</taxon>
        <taxon>Rosoideae</taxon>
        <taxon>Rosoideae incertae sedis</taxon>
        <taxon>Rosa</taxon>
    </lineage>
</organism>
<dbReference type="PROSITE" id="PS50842">
    <property type="entry name" value="EXPANSIN_EG45"/>
    <property type="match status" value="1"/>
</dbReference>
<evidence type="ECO:0000313" key="4">
    <source>
        <dbReference type="EMBL" id="PRQ33792.1"/>
    </source>
</evidence>
<dbReference type="GO" id="GO:0005576">
    <property type="term" value="C:extracellular region"/>
    <property type="evidence" value="ECO:0007669"/>
    <property type="project" value="InterPro"/>
</dbReference>
<reference evidence="4 5" key="1">
    <citation type="journal article" date="2018" name="Nat. Genet.">
        <title>The Rosa genome provides new insights in the design of modern roses.</title>
        <authorList>
            <person name="Bendahmane M."/>
        </authorList>
    </citation>
    <scope>NUCLEOTIDE SEQUENCE [LARGE SCALE GENOMIC DNA]</scope>
    <source>
        <strain evidence="5">cv. Old Blush</strain>
    </source>
</reference>
<name>A0A2P6QHY9_ROSCH</name>
<evidence type="ECO:0000259" key="3">
    <source>
        <dbReference type="PROSITE" id="PS50842"/>
    </source>
</evidence>
<dbReference type="InterPro" id="IPR007118">
    <property type="entry name" value="Expan_Lol_pI"/>
</dbReference>
<dbReference type="PRINTS" id="PR01226">
    <property type="entry name" value="EXPANSIN"/>
</dbReference>
<dbReference type="OMA" id="GINKGAC"/>
<dbReference type="AlphaFoldDB" id="A0A2P6QHY9"/>
<dbReference type="SUPFAM" id="SSF50685">
    <property type="entry name" value="Barwin-like endoglucanases"/>
    <property type="match status" value="1"/>
</dbReference>
<keyword evidence="1 2" id="KW-0961">Cell wall biogenesis/degradation</keyword>
<evidence type="ECO:0000256" key="1">
    <source>
        <dbReference type="ARBA" id="ARBA00023316"/>
    </source>
</evidence>
<protein>
    <recommendedName>
        <fullName evidence="2">Expansin</fullName>
    </recommendedName>
</protein>
<keyword evidence="2" id="KW-0134">Cell wall</keyword>
<dbReference type="GO" id="GO:0016020">
    <property type="term" value="C:membrane"/>
    <property type="evidence" value="ECO:0007669"/>
    <property type="project" value="UniProtKB-SubCell"/>
</dbReference>
<evidence type="ECO:0000256" key="2">
    <source>
        <dbReference type="RuleBase" id="RU365023"/>
    </source>
</evidence>
<comment type="caution">
    <text evidence="4">The sequence shown here is derived from an EMBL/GenBank/DDBJ whole genome shotgun (WGS) entry which is preliminary data.</text>
</comment>
<feature type="signal peptide" evidence="2">
    <location>
        <begin position="1"/>
        <end position="21"/>
    </location>
</feature>